<evidence type="ECO:0000256" key="2">
    <source>
        <dbReference type="ARBA" id="ARBA00012438"/>
    </source>
</evidence>
<dbReference type="SUPFAM" id="SSF47384">
    <property type="entry name" value="Homodimeric domain of signal transducing histidine kinase"/>
    <property type="match status" value="1"/>
</dbReference>
<evidence type="ECO:0000256" key="3">
    <source>
        <dbReference type="ARBA" id="ARBA00022553"/>
    </source>
</evidence>
<evidence type="ECO:0000259" key="12">
    <source>
        <dbReference type="PROSITE" id="PS50113"/>
    </source>
</evidence>
<dbReference type="InterPro" id="IPR036890">
    <property type="entry name" value="HATPase_C_sf"/>
</dbReference>
<dbReference type="Gene3D" id="3.30.450.20">
    <property type="entry name" value="PAS domain"/>
    <property type="match status" value="1"/>
</dbReference>
<dbReference type="PANTHER" id="PTHR43065:SF46">
    <property type="entry name" value="C4-DICARBOXYLATE TRANSPORT SENSOR PROTEIN DCTB"/>
    <property type="match status" value="1"/>
</dbReference>
<keyword evidence="14" id="KW-1185">Reference proteome</keyword>
<comment type="catalytic activity">
    <reaction evidence="1">
        <text>ATP + protein L-histidine = ADP + protein N-phospho-L-histidine.</text>
        <dbReference type="EC" id="2.7.13.3"/>
    </reaction>
</comment>
<evidence type="ECO:0000256" key="9">
    <source>
        <dbReference type="SAM" id="MobiDB-lite"/>
    </source>
</evidence>
<keyword evidence="4" id="KW-0808">Transferase</keyword>
<keyword evidence="3" id="KW-0597">Phosphoprotein</keyword>
<keyword evidence="8" id="KW-0902">Two-component regulatory system</keyword>
<dbReference type="SUPFAM" id="SSF55874">
    <property type="entry name" value="ATPase domain of HSP90 chaperone/DNA topoisomerase II/histidine kinase"/>
    <property type="match status" value="1"/>
</dbReference>
<dbReference type="Gene3D" id="1.10.287.130">
    <property type="match status" value="1"/>
</dbReference>
<evidence type="ECO:0000256" key="4">
    <source>
        <dbReference type="ARBA" id="ARBA00022679"/>
    </source>
</evidence>
<keyword evidence="7" id="KW-0067">ATP-binding</keyword>
<dbReference type="InterPro" id="IPR003594">
    <property type="entry name" value="HATPase_dom"/>
</dbReference>
<keyword evidence="5" id="KW-0547">Nucleotide-binding</keyword>
<feature type="domain" description="PAC" evidence="12">
    <location>
        <begin position="419"/>
        <end position="471"/>
    </location>
</feature>
<keyword evidence="6" id="KW-0418">Kinase</keyword>
<evidence type="ECO:0000256" key="5">
    <source>
        <dbReference type="ARBA" id="ARBA00022741"/>
    </source>
</evidence>
<keyword evidence="10" id="KW-0812">Transmembrane</keyword>
<feature type="region of interest" description="Disordered" evidence="9">
    <location>
        <begin position="1"/>
        <end position="33"/>
    </location>
</feature>
<evidence type="ECO:0000256" key="7">
    <source>
        <dbReference type="ARBA" id="ARBA00022840"/>
    </source>
</evidence>
<name>A0ABR7R652_9PROT</name>
<accession>A0ABR7R652</accession>
<feature type="compositionally biased region" description="Basic and acidic residues" evidence="9">
    <location>
        <begin position="1"/>
        <end position="18"/>
    </location>
</feature>
<dbReference type="InterPro" id="IPR035965">
    <property type="entry name" value="PAS-like_dom_sf"/>
</dbReference>
<evidence type="ECO:0000259" key="11">
    <source>
        <dbReference type="PROSITE" id="PS50109"/>
    </source>
</evidence>
<dbReference type="CDD" id="cd00130">
    <property type="entry name" value="PAS"/>
    <property type="match status" value="1"/>
</dbReference>
<dbReference type="Pfam" id="PF00512">
    <property type="entry name" value="HisKA"/>
    <property type="match status" value="1"/>
</dbReference>
<protein>
    <recommendedName>
        <fullName evidence="2">histidine kinase</fullName>
        <ecNumber evidence="2">2.7.13.3</ecNumber>
    </recommendedName>
</protein>
<dbReference type="Gene3D" id="3.30.565.10">
    <property type="entry name" value="Histidine kinase-like ATPase, C-terminal domain"/>
    <property type="match status" value="1"/>
</dbReference>
<reference evidence="13 14" key="1">
    <citation type="journal article" date="2009" name="Int. J. Syst. Evol. Microbiol.">
        <title>Transfer of Teichococcus ludipueritiae and Muricoccus roseus to the genus Roseomonas, as Roseomonas ludipueritiae comb. nov. and Roseomonas rosea comb. nov., respectively, and emended description of the genus Roseomonas.</title>
        <authorList>
            <person name="Sanchez-Porro C."/>
            <person name="Gallego V."/>
            <person name="Busse H.J."/>
            <person name="Kampfer P."/>
            <person name="Ventosa A."/>
        </authorList>
    </citation>
    <scope>NUCLEOTIDE SEQUENCE [LARGE SCALE GENOMIC DNA]</scope>
    <source>
        <strain evidence="13 14">DSM 14915</strain>
    </source>
</reference>
<feature type="domain" description="Histidine kinase" evidence="11">
    <location>
        <begin position="484"/>
        <end position="702"/>
    </location>
</feature>
<dbReference type="PROSITE" id="PS50113">
    <property type="entry name" value="PAC"/>
    <property type="match status" value="1"/>
</dbReference>
<keyword evidence="10" id="KW-0472">Membrane</keyword>
<dbReference type="InterPro" id="IPR036097">
    <property type="entry name" value="HisK_dim/P_sf"/>
</dbReference>
<sequence length="722" mass="77097">MRRSEGRSSGEGRPDSPHRSSAGQAGAFTRRPAEKAQPLWQAWPQVTLAGFCLILAALLWTVLALQWTSRQQRAAQEAEMTRASAHIEQALTDARQRASSLATLASQLLGDTRSPMQRAALEASLEAALSVSGGSLDGIRLLDSSGRSILTVGEVFAGPAPMERGLALPALLWNQDALVLAGTLPPAPARQGHSYQATLRPSVLTHAIGTALDSRAAGTGASHAALMLHDGMLLEVTQSALRQLATLSGPASGRDVPALLSAGAGMVNRLVAPLPAVNATLVLESPAMPADGGPRQLVLLSGASLVALQLGTTLLLLFWIGRHLRRMRLRHAEETAHIRDHALRSIKDMLGSLPATLYRAELFADRSLSITSMSENVERLTGFDQAAMLRPNAWRDRVPASDQAVLAQHLDTLYREGESSAEYRFHHADGRVIWLRAQARILAVGQHGGADVMGYLADISSEKMLQAQAVASAKLATLGRMASALAHEITQPISVMMLAAENALDAHETEGRAALPVMVSKLNRILEQTQRAQSLVEHLRVFGRANDGATEAVDLVKALDGALLLSASVLKRAGVEVENLVPSRLPLVSANQVMLEQVIMNLVINARDAMLRVPDAQRRLTLRASEISGRRVELRVTDTGRGLSPKVMARLFEPFFTTKPAGQGMGLGLSICHGIIRSFGGEITGENVEGGAAFSIRLPIAEAIEAEPDPSCQSTSRESQPS</sequence>
<feature type="transmembrane region" description="Helical" evidence="10">
    <location>
        <begin position="42"/>
        <end position="65"/>
    </location>
</feature>
<dbReference type="SMART" id="SM00387">
    <property type="entry name" value="HATPase_c"/>
    <property type="match status" value="1"/>
</dbReference>
<dbReference type="EMBL" id="JACTUZ010000032">
    <property type="protein sequence ID" value="MBC9177230.1"/>
    <property type="molecule type" value="Genomic_DNA"/>
</dbReference>
<dbReference type="InterPro" id="IPR004358">
    <property type="entry name" value="Sig_transdc_His_kin-like_C"/>
</dbReference>
<evidence type="ECO:0000313" key="13">
    <source>
        <dbReference type="EMBL" id="MBC9177230.1"/>
    </source>
</evidence>
<evidence type="ECO:0000256" key="10">
    <source>
        <dbReference type="SAM" id="Phobius"/>
    </source>
</evidence>
<feature type="transmembrane region" description="Helical" evidence="10">
    <location>
        <begin position="297"/>
        <end position="320"/>
    </location>
</feature>
<dbReference type="InterPro" id="IPR000700">
    <property type="entry name" value="PAS-assoc_C"/>
</dbReference>
<gene>
    <name evidence="13" type="ORF">IBL25_09805</name>
</gene>
<proteinExistence type="predicted"/>
<organism evidence="13 14">
    <name type="scientific">Pseudoroseomonas ludipueritiae</name>
    <dbReference type="NCBI Taxonomy" id="198093"/>
    <lineage>
        <taxon>Bacteria</taxon>
        <taxon>Pseudomonadati</taxon>
        <taxon>Pseudomonadota</taxon>
        <taxon>Alphaproteobacteria</taxon>
        <taxon>Acetobacterales</taxon>
        <taxon>Acetobacteraceae</taxon>
        <taxon>Pseudoroseomonas</taxon>
    </lineage>
</organism>
<dbReference type="InterPro" id="IPR005467">
    <property type="entry name" value="His_kinase_dom"/>
</dbReference>
<dbReference type="Pfam" id="PF02518">
    <property type="entry name" value="HATPase_c"/>
    <property type="match status" value="1"/>
</dbReference>
<dbReference type="Pfam" id="PF08447">
    <property type="entry name" value="PAS_3"/>
    <property type="match status" value="1"/>
</dbReference>
<dbReference type="PRINTS" id="PR00344">
    <property type="entry name" value="BCTRLSENSOR"/>
</dbReference>
<dbReference type="CDD" id="cd00082">
    <property type="entry name" value="HisKA"/>
    <property type="match status" value="1"/>
</dbReference>
<dbReference type="PROSITE" id="PS50109">
    <property type="entry name" value="HIS_KIN"/>
    <property type="match status" value="1"/>
</dbReference>
<dbReference type="NCBIfam" id="TIGR00229">
    <property type="entry name" value="sensory_box"/>
    <property type="match status" value="1"/>
</dbReference>
<dbReference type="RefSeq" id="WP_187778370.1">
    <property type="nucleotide sequence ID" value="NZ_JACTUZ010000032.1"/>
</dbReference>
<keyword evidence="10" id="KW-1133">Transmembrane helix</keyword>
<evidence type="ECO:0000313" key="14">
    <source>
        <dbReference type="Proteomes" id="UP000603940"/>
    </source>
</evidence>
<evidence type="ECO:0000256" key="6">
    <source>
        <dbReference type="ARBA" id="ARBA00022777"/>
    </source>
</evidence>
<dbReference type="InterPro" id="IPR000014">
    <property type="entry name" value="PAS"/>
</dbReference>
<dbReference type="Proteomes" id="UP000603940">
    <property type="component" value="Unassembled WGS sequence"/>
</dbReference>
<dbReference type="PANTHER" id="PTHR43065">
    <property type="entry name" value="SENSOR HISTIDINE KINASE"/>
    <property type="match status" value="1"/>
</dbReference>
<dbReference type="SMART" id="SM00388">
    <property type="entry name" value="HisKA"/>
    <property type="match status" value="1"/>
</dbReference>
<comment type="caution">
    <text evidence="13">The sequence shown here is derived from an EMBL/GenBank/DDBJ whole genome shotgun (WGS) entry which is preliminary data.</text>
</comment>
<evidence type="ECO:0000256" key="8">
    <source>
        <dbReference type="ARBA" id="ARBA00023012"/>
    </source>
</evidence>
<dbReference type="EC" id="2.7.13.3" evidence="2"/>
<evidence type="ECO:0000256" key="1">
    <source>
        <dbReference type="ARBA" id="ARBA00000085"/>
    </source>
</evidence>
<dbReference type="InterPro" id="IPR013655">
    <property type="entry name" value="PAS_fold_3"/>
</dbReference>
<dbReference type="InterPro" id="IPR003661">
    <property type="entry name" value="HisK_dim/P_dom"/>
</dbReference>
<dbReference type="SUPFAM" id="SSF55785">
    <property type="entry name" value="PYP-like sensor domain (PAS domain)"/>
    <property type="match status" value="1"/>
</dbReference>